<evidence type="ECO:0000256" key="1">
    <source>
        <dbReference type="ARBA" id="ARBA00006056"/>
    </source>
</evidence>
<accession>A0A7S4MRM1</accession>
<dbReference type="GO" id="GO:0016491">
    <property type="term" value="F:oxidoreductase activity"/>
    <property type="evidence" value="ECO:0007669"/>
    <property type="project" value="UniProtKB-KW"/>
</dbReference>
<dbReference type="EMBL" id="HBKQ01021910">
    <property type="protein sequence ID" value="CAE2238550.1"/>
    <property type="molecule type" value="Transcribed_RNA"/>
</dbReference>
<evidence type="ECO:0000313" key="4">
    <source>
        <dbReference type="EMBL" id="CAE2238550.1"/>
    </source>
</evidence>
<name>A0A7S4MRM1_9STRA</name>
<evidence type="ECO:0000256" key="2">
    <source>
        <dbReference type="ARBA" id="ARBA00023002"/>
    </source>
</evidence>
<dbReference type="InterPro" id="IPR003767">
    <property type="entry name" value="Malate/L-lactate_DH-like"/>
</dbReference>
<keyword evidence="2" id="KW-0560">Oxidoreductase</keyword>
<dbReference type="PANTHER" id="PTHR11091">
    <property type="entry name" value="OXIDOREDUCTASE-RELATED"/>
    <property type="match status" value="1"/>
</dbReference>
<dbReference type="InterPro" id="IPR043143">
    <property type="entry name" value="Mal/L-sulf/L-lact_DH-like_NADP"/>
</dbReference>
<feature type="region of interest" description="Disordered" evidence="3">
    <location>
        <begin position="76"/>
        <end position="97"/>
    </location>
</feature>
<dbReference type="InterPro" id="IPR043144">
    <property type="entry name" value="Mal/L-sulf/L-lact_DH-like_ah"/>
</dbReference>
<dbReference type="InterPro" id="IPR036111">
    <property type="entry name" value="Mal/L-sulfo/L-lacto_DH-like_sf"/>
</dbReference>
<dbReference type="AlphaFoldDB" id="A0A7S4MRM1"/>
<reference evidence="4" key="1">
    <citation type="submission" date="2021-01" db="EMBL/GenBank/DDBJ databases">
        <authorList>
            <person name="Corre E."/>
            <person name="Pelletier E."/>
            <person name="Niang G."/>
            <person name="Scheremetjew M."/>
            <person name="Finn R."/>
            <person name="Kale V."/>
            <person name="Holt S."/>
            <person name="Cochrane G."/>
            <person name="Meng A."/>
            <person name="Brown T."/>
            <person name="Cohen L."/>
        </authorList>
    </citation>
    <scope>NUCLEOTIDE SEQUENCE</scope>
    <source>
        <strain evidence="4">Isolate 1302-5</strain>
    </source>
</reference>
<dbReference type="SUPFAM" id="SSF89733">
    <property type="entry name" value="L-sulfolactate dehydrogenase-like"/>
    <property type="match status" value="1"/>
</dbReference>
<dbReference type="Gene3D" id="3.30.1370.60">
    <property type="entry name" value="Hypothetical oxidoreductase yiak, domain 2"/>
    <property type="match status" value="1"/>
</dbReference>
<proteinExistence type="inferred from homology"/>
<protein>
    <recommendedName>
        <fullName evidence="5">Malate dehydrogenase</fullName>
    </recommendedName>
</protein>
<sequence length="472" mass="50767">MSEQNGPSSSSSSTSKALRDELLELLAKNPSGHLDSDIRGQFSDKLRAYAENTDADPSDVVFAIGSSVFGIDASPAPKKKAKGAAGEGGEEEQKKDDDDAVIVSFDYMKSFMKEVFLSYGVAPENAETCSEVLIEADRRGIDSHGLGRLKPIYCDRMDDGILWPDRPISIERESDTTALLDGNMGLGLYIGPYAMNMAIEKAKKHGVGFVAVKNSTHYGIAGYYATMATDAGCIGLTGTNARPSIAPTFGVEPMLGTNPLVFGLPSDDPFPFVIDCATSVNQRGKIEKYAREGVQTPRGAVIDLDGIERTDTDGILRDMVLGKCALTPLGGAGDKMAGYKGYGWATTVELLCTAIQSGPWGEDVCGVDRKTGKPKPMPLGHFFLAIDIETMCDLNTFKKNAGDVLRAIRDSKKSPTGPGRIWTAGEPENDARVERTAQGGMKVPVSLQKNMVLLRDNRPGLKEKYGKLPFEE</sequence>
<dbReference type="Pfam" id="PF02615">
    <property type="entry name" value="Ldh_2"/>
    <property type="match status" value="1"/>
</dbReference>
<evidence type="ECO:0008006" key="5">
    <source>
        <dbReference type="Google" id="ProtNLM"/>
    </source>
</evidence>
<gene>
    <name evidence="4" type="ORF">OAUR00152_LOCUS14865</name>
</gene>
<evidence type="ECO:0000256" key="3">
    <source>
        <dbReference type="SAM" id="MobiDB-lite"/>
    </source>
</evidence>
<dbReference type="PANTHER" id="PTHR11091:SF0">
    <property type="entry name" value="MALATE DEHYDROGENASE"/>
    <property type="match status" value="1"/>
</dbReference>
<organism evidence="4">
    <name type="scientific">Odontella aurita</name>
    <dbReference type="NCBI Taxonomy" id="265563"/>
    <lineage>
        <taxon>Eukaryota</taxon>
        <taxon>Sar</taxon>
        <taxon>Stramenopiles</taxon>
        <taxon>Ochrophyta</taxon>
        <taxon>Bacillariophyta</taxon>
        <taxon>Mediophyceae</taxon>
        <taxon>Biddulphiophycidae</taxon>
        <taxon>Eupodiscales</taxon>
        <taxon>Odontellaceae</taxon>
        <taxon>Odontella</taxon>
    </lineage>
</organism>
<dbReference type="Gene3D" id="1.10.1530.10">
    <property type="match status" value="1"/>
</dbReference>
<comment type="similarity">
    <text evidence="1">Belongs to the LDH2/MDH2 oxidoreductase family.</text>
</comment>